<proteinExistence type="predicted"/>
<reference evidence="2" key="1">
    <citation type="submission" date="2015-12" db="EMBL/GenBank/DDBJ databases">
        <title>De novo transcriptome assembly of four potential Pierce s Disease insect vectors from Arizona vineyards.</title>
        <authorList>
            <person name="Tassone E.E."/>
        </authorList>
    </citation>
    <scope>NUCLEOTIDE SEQUENCE</scope>
</reference>
<gene>
    <name evidence="2" type="ORF">g.44691</name>
</gene>
<protein>
    <submittedName>
        <fullName evidence="2">Uncharacterized protein</fullName>
    </submittedName>
</protein>
<feature type="region of interest" description="Disordered" evidence="1">
    <location>
        <begin position="1"/>
        <end position="36"/>
    </location>
</feature>
<evidence type="ECO:0000313" key="2">
    <source>
        <dbReference type="EMBL" id="JAS20460.1"/>
    </source>
</evidence>
<feature type="non-terminal residue" evidence="2">
    <location>
        <position position="1"/>
    </location>
</feature>
<dbReference type="EMBL" id="GEDC01016838">
    <property type="protein sequence ID" value="JAS20460.1"/>
    <property type="molecule type" value="Transcribed_RNA"/>
</dbReference>
<organism evidence="2">
    <name type="scientific">Clastoptera arizonana</name>
    <name type="common">Arizona spittle bug</name>
    <dbReference type="NCBI Taxonomy" id="38151"/>
    <lineage>
        <taxon>Eukaryota</taxon>
        <taxon>Metazoa</taxon>
        <taxon>Ecdysozoa</taxon>
        <taxon>Arthropoda</taxon>
        <taxon>Hexapoda</taxon>
        <taxon>Insecta</taxon>
        <taxon>Pterygota</taxon>
        <taxon>Neoptera</taxon>
        <taxon>Paraneoptera</taxon>
        <taxon>Hemiptera</taxon>
        <taxon>Auchenorrhyncha</taxon>
        <taxon>Cercopoidea</taxon>
        <taxon>Clastopteridae</taxon>
        <taxon>Clastoptera</taxon>
    </lineage>
</organism>
<name>A0A1B6D459_9HEMI</name>
<feature type="non-terminal residue" evidence="2">
    <location>
        <position position="122"/>
    </location>
</feature>
<evidence type="ECO:0000256" key="1">
    <source>
        <dbReference type="SAM" id="MobiDB-lite"/>
    </source>
</evidence>
<accession>A0A1B6D459</accession>
<sequence>SLLMLGNPRLCDMAPQNRPQARRRASSSASDIVPPSLKSVDDDEEVFLSSGGDARYYNLGTTIPSALGGRRRHSIGTFLRPVPLRTDDAAHTARKHCEHGTDRSDKCTDVLDIAFLSSKETA</sequence>
<dbReference type="AlphaFoldDB" id="A0A1B6D459"/>